<dbReference type="AlphaFoldDB" id="A0AAD6GPS4"/>
<dbReference type="Proteomes" id="UP001216150">
    <property type="component" value="Unassembled WGS sequence"/>
</dbReference>
<accession>A0AAD6GPS4</accession>
<keyword evidence="2" id="KW-1185">Reference proteome</keyword>
<name>A0AAD6GPS4_9EURO</name>
<organism evidence="1 2">
    <name type="scientific">Penicillium hetheringtonii</name>
    <dbReference type="NCBI Taxonomy" id="911720"/>
    <lineage>
        <taxon>Eukaryota</taxon>
        <taxon>Fungi</taxon>
        <taxon>Dikarya</taxon>
        <taxon>Ascomycota</taxon>
        <taxon>Pezizomycotina</taxon>
        <taxon>Eurotiomycetes</taxon>
        <taxon>Eurotiomycetidae</taxon>
        <taxon>Eurotiales</taxon>
        <taxon>Aspergillaceae</taxon>
        <taxon>Penicillium</taxon>
    </lineage>
</organism>
<sequence length="99" mass="11312">MGIVISPGVSYMVIGVGNRRMLFRRTSPHLGVVLETCARRKNPSSSRETKGYDAIHGFAAARVICKMSRWDCRESRQRAKMCHRQCQIQQFGVKSEKLR</sequence>
<evidence type="ECO:0000313" key="2">
    <source>
        <dbReference type="Proteomes" id="UP001216150"/>
    </source>
</evidence>
<protein>
    <submittedName>
        <fullName evidence="1">Uncharacterized protein</fullName>
    </submittedName>
</protein>
<proteinExistence type="predicted"/>
<dbReference type="EMBL" id="JAQJAC010000006">
    <property type="protein sequence ID" value="KAJ5581127.1"/>
    <property type="molecule type" value="Genomic_DNA"/>
</dbReference>
<reference evidence="1 2" key="1">
    <citation type="journal article" date="2023" name="IMA Fungus">
        <title>Comparative genomic study of the Penicillium genus elucidates a diverse pangenome and 15 lateral gene transfer events.</title>
        <authorList>
            <person name="Petersen C."/>
            <person name="Sorensen T."/>
            <person name="Nielsen M.R."/>
            <person name="Sondergaard T.E."/>
            <person name="Sorensen J.L."/>
            <person name="Fitzpatrick D.A."/>
            <person name="Frisvad J.C."/>
            <person name="Nielsen K.L."/>
        </authorList>
    </citation>
    <scope>NUCLEOTIDE SEQUENCE [LARGE SCALE GENOMIC DNA]</scope>
    <source>
        <strain evidence="1 2">IBT 29057</strain>
    </source>
</reference>
<evidence type="ECO:0000313" key="1">
    <source>
        <dbReference type="EMBL" id="KAJ5581127.1"/>
    </source>
</evidence>
<comment type="caution">
    <text evidence="1">The sequence shown here is derived from an EMBL/GenBank/DDBJ whole genome shotgun (WGS) entry which is preliminary data.</text>
</comment>
<gene>
    <name evidence="1" type="ORF">N7450_007428</name>
</gene>